<feature type="domain" description="Prepilin type IV endopeptidase peptidase" evidence="3">
    <location>
        <begin position="65"/>
        <end position="173"/>
    </location>
</feature>
<dbReference type="EC" id="3.4.23.-" evidence="4"/>
<dbReference type="Proteomes" id="UP001231859">
    <property type="component" value="Plasmid paApi_AU1"/>
</dbReference>
<dbReference type="GO" id="GO:0016787">
    <property type="term" value="F:hydrolase activity"/>
    <property type="evidence" value="ECO:0007669"/>
    <property type="project" value="UniProtKB-KW"/>
</dbReference>
<dbReference type="InterPro" id="IPR000045">
    <property type="entry name" value="Prepilin_IV_endopep_pep"/>
</dbReference>
<dbReference type="RefSeq" id="WP_280936944.1">
    <property type="nucleotide sequence ID" value="NZ_CP123757.1"/>
</dbReference>
<keyword evidence="5" id="KW-1185">Reference proteome</keyword>
<evidence type="ECO:0000313" key="5">
    <source>
        <dbReference type="Proteomes" id="UP001231859"/>
    </source>
</evidence>
<feature type="transmembrane region" description="Helical" evidence="2">
    <location>
        <begin position="60"/>
        <end position="77"/>
    </location>
</feature>
<dbReference type="EMBL" id="CP123757">
    <property type="protein sequence ID" value="WGO82180.1"/>
    <property type="molecule type" value="Genomic_DNA"/>
</dbReference>
<feature type="transmembrane region" description="Helical" evidence="2">
    <location>
        <begin position="195"/>
        <end position="213"/>
    </location>
</feature>
<reference evidence="4 5" key="1">
    <citation type="submission" date="2023-04" db="EMBL/GenBank/DDBJ databases">
        <title>Genome dynamics across the evolutionary transition to endosymbiosis.</title>
        <authorList>
            <person name="Siozios S."/>
            <person name="Nadal-Jimenez P."/>
            <person name="Azagi T."/>
            <person name="Sprong H."/>
            <person name="Frost C.L."/>
            <person name="Parratt S.R."/>
            <person name="Taylor G."/>
            <person name="Brettell L."/>
            <person name="Lew K.C."/>
            <person name="Croft L."/>
            <person name="King K.C."/>
            <person name="Brockhurst M.A."/>
            <person name="Hypsa V."/>
            <person name="Novakova E."/>
            <person name="Darby A.C."/>
            <person name="Hurst G.D.D."/>
        </authorList>
    </citation>
    <scope>NUCLEOTIDE SEQUENCE [LARGE SCALE GENOMIC DNA]</scope>
    <source>
        <strain evidence="5">aApi_AU</strain>
        <plasmid evidence="4 5">paApi_AU1</plasmid>
    </source>
</reference>
<comment type="similarity">
    <text evidence="1">Belongs to the peptidase A24 family.</text>
</comment>
<evidence type="ECO:0000313" key="4">
    <source>
        <dbReference type="EMBL" id="WGO82180.1"/>
    </source>
</evidence>
<evidence type="ECO:0000256" key="1">
    <source>
        <dbReference type="ARBA" id="ARBA00005801"/>
    </source>
</evidence>
<dbReference type="PANTHER" id="PTHR30487:SF0">
    <property type="entry name" value="PREPILIN LEADER PEPTIDASE_N-METHYLTRANSFERASE-RELATED"/>
    <property type="match status" value="1"/>
</dbReference>
<evidence type="ECO:0000259" key="3">
    <source>
        <dbReference type="Pfam" id="PF01478"/>
    </source>
</evidence>
<dbReference type="Gene3D" id="1.20.120.1220">
    <property type="match status" value="1"/>
</dbReference>
<dbReference type="InterPro" id="IPR050882">
    <property type="entry name" value="Prepilin_peptidase/N-MTase"/>
</dbReference>
<keyword evidence="4" id="KW-0614">Plasmid</keyword>
<dbReference type="Pfam" id="PF01478">
    <property type="entry name" value="Peptidase_A24"/>
    <property type="match status" value="1"/>
</dbReference>
<organism evidence="4 5">
    <name type="scientific">Arsenophonus apicola</name>
    <dbReference type="NCBI Taxonomy" id="2879119"/>
    <lineage>
        <taxon>Bacteria</taxon>
        <taxon>Pseudomonadati</taxon>
        <taxon>Pseudomonadota</taxon>
        <taxon>Gammaproteobacteria</taxon>
        <taxon>Enterobacterales</taxon>
        <taxon>Morganellaceae</taxon>
        <taxon>Arsenophonus</taxon>
    </lineage>
</organism>
<proteinExistence type="inferred from homology"/>
<keyword evidence="2" id="KW-0812">Transmembrane</keyword>
<evidence type="ECO:0000256" key="2">
    <source>
        <dbReference type="SAM" id="Phobius"/>
    </source>
</evidence>
<feature type="transmembrane region" description="Helical" evidence="2">
    <location>
        <begin position="149"/>
        <end position="174"/>
    </location>
</feature>
<keyword evidence="4" id="KW-0378">Hydrolase</keyword>
<feature type="transmembrane region" description="Helical" evidence="2">
    <location>
        <begin position="110"/>
        <end position="129"/>
    </location>
</feature>
<keyword evidence="2" id="KW-1133">Transmembrane helix</keyword>
<dbReference type="PANTHER" id="PTHR30487">
    <property type="entry name" value="TYPE 4 PREPILIN-LIKE PROTEINS LEADER PEPTIDE-PROCESSING ENZYME"/>
    <property type="match status" value="1"/>
</dbReference>
<protein>
    <submittedName>
        <fullName evidence="4">A24 family peptidase</fullName>
        <ecNumber evidence="4">3.4.23.-</ecNumber>
    </submittedName>
</protein>
<geneLocation type="plasmid" evidence="4 5">
    <name>paApi_AU1</name>
</geneLocation>
<sequence>MPLFLLSIFLQGATVVTAKHFLDKHQEQPLSTLGNFLPVIGGVFTLLSFLSAVGCPTITHTLFSLIFYAFLALFFYLDAASRCLPRCFTLAFGLTGAVFRFLLYQETVLLALFTALSVFGVLWGLRTLAYRRDGYAQCGLGDVYLMAGLGLWFSFPAVLWVISGAAIAGGLFLLARRLRHPIQWQKNINYRSEPFAPFLCGVAAIVLFLSTAAESNLLLGLINGGIVLPLSSWH</sequence>
<keyword evidence="2" id="KW-0472">Membrane</keyword>
<name>A0ABY8NY42_9GAMM</name>
<feature type="transmembrane region" description="Helical" evidence="2">
    <location>
        <begin position="83"/>
        <end position="103"/>
    </location>
</feature>
<accession>A0ABY8NY42</accession>
<gene>
    <name evidence="4" type="ORF">QG404_00575</name>
</gene>
<feature type="transmembrane region" description="Helical" evidence="2">
    <location>
        <begin position="34"/>
        <end position="53"/>
    </location>
</feature>